<dbReference type="Gene3D" id="3.40.190.10">
    <property type="entry name" value="Periplasmic binding protein-like II"/>
    <property type="match status" value="1"/>
</dbReference>
<dbReference type="PANTHER" id="PTHR42928">
    <property type="entry name" value="TRICARBOXYLATE-BINDING PROTEIN"/>
    <property type="match status" value="1"/>
</dbReference>
<dbReference type="STRING" id="68895.RR42_m0269"/>
<dbReference type="Gene3D" id="3.40.190.150">
    <property type="entry name" value="Bordetella uptake gene, domain 1"/>
    <property type="match status" value="1"/>
</dbReference>
<evidence type="ECO:0000256" key="1">
    <source>
        <dbReference type="ARBA" id="ARBA00006987"/>
    </source>
</evidence>
<dbReference type="InterPro" id="IPR042100">
    <property type="entry name" value="Bug_dom1"/>
</dbReference>
<keyword evidence="3" id="KW-1185">Reference proteome</keyword>
<reference evidence="2 3" key="1">
    <citation type="journal article" date="2015" name="Genome Announc.">
        <title>Complete Genome Sequence of Cupriavidus basilensis 4G11, Isolated from the Oak Ridge Field Research Center Site.</title>
        <authorList>
            <person name="Ray J."/>
            <person name="Waters R.J."/>
            <person name="Skerker J.M."/>
            <person name="Kuehl J.V."/>
            <person name="Price M.N."/>
            <person name="Huang J."/>
            <person name="Chakraborty R."/>
            <person name="Arkin A.P."/>
            <person name="Deutschbauer A."/>
        </authorList>
    </citation>
    <scope>NUCLEOTIDE SEQUENCE [LARGE SCALE GENOMIC DNA]</scope>
    <source>
        <strain evidence="2">4G11</strain>
    </source>
</reference>
<gene>
    <name evidence="2" type="ORF">RR42_m0269</name>
</gene>
<name>A0A0C4Y6H9_9BURK</name>
<organism evidence="2 3">
    <name type="scientific">Cupriavidus basilensis</name>
    <dbReference type="NCBI Taxonomy" id="68895"/>
    <lineage>
        <taxon>Bacteria</taxon>
        <taxon>Pseudomonadati</taxon>
        <taxon>Pseudomonadota</taxon>
        <taxon>Betaproteobacteria</taxon>
        <taxon>Burkholderiales</taxon>
        <taxon>Burkholderiaceae</taxon>
        <taxon>Cupriavidus</taxon>
    </lineage>
</organism>
<dbReference type="Pfam" id="PF03401">
    <property type="entry name" value="TctC"/>
    <property type="match status" value="1"/>
</dbReference>
<sequence length="340" mass="36045">METALPNHRPILAHRPTLDAIVAATLSVGAALLPATGAQAQEHWPQKPVTIVVPFPAGGMTDLLARRIARDMQAECKQPFVVDNRAGASGQIGTEIVARANPDGYTLLVSATHQVINPAVRPKLPYNASKDFTPIALLATTPNVLVVNNNVPVSNLQEFLAYASKQKDGLSFGSSSIGGATHMSGELLRLMTNTPLTHIPYKGAAPALSDLLGGQIPALFHDVMTMAPYVKDGKVKAIGVTSAKRSEALPNVPTIAEQGVPGYEATTWIGFYGPANLPKPLVERLNRDAVKSMNTAQSKANLAQSGTTPGTLNPEQFGAFVQAELVKWKRVATEAKVKVD</sequence>
<accession>A0A0C4Y6H9</accession>
<protein>
    <submittedName>
        <fullName evidence="2">Putative exported protein</fullName>
    </submittedName>
</protein>
<dbReference type="KEGG" id="cbw:RR42_m0269"/>
<evidence type="ECO:0000313" key="3">
    <source>
        <dbReference type="Proteomes" id="UP000031843"/>
    </source>
</evidence>
<dbReference type="InterPro" id="IPR005064">
    <property type="entry name" value="BUG"/>
</dbReference>
<dbReference type="AlphaFoldDB" id="A0A0C4Y6H9"/>
<proteinExistence type="inferred from homology"/>
<dbReference type="SUPFAM" id="SSF53850">
    <property type="entry name" value="Periplasmic binding protein-like II"/>
    <property type="match status" value="1"/>
</dbReference>
<dbReference type="OrthoDB" id="8678477at2"/>
<dbReference type="Proteomes" id="UP000031843">
    <property type="component" value="Chromosome main"/>
</dbReference>
<evidence type="ECO:0000313" key="2">
    <source>
        <dbReference type="EMBL" id="AJG17684.1"/>
    </source>
</evidence>
<dbReference type="EMBL" id="CP010536">
    <property type="protein sequence ID" value="AJG17684.1"/>
    <property type="molecule type" value="Genomic_DNA"/>
</dbReference>
<dbReference type="CDD" id="cd13578">
    <property type="entry name" value="PBP2_Bug27"/>
    <property type="match status" value="1"/>
</dbReference>
<comment type="similarity">
    <text evidence="1">Belongs to the UPF0065 (bug) family.</text>
</comment>
<dbReference type="PANTHER" id="PTHR42928:SF5">
    <property type="entry name" value="BLR1237 PROTEIN"/>
    <property type="match status" value="1"/>
</dbReference>
<dbReference type="PIRSF" id="PIRSF017082">
    <property type="entry name" value="YflP"/>
    <property type="match status" value="1"/>
</dbReference>